<keyword evidence="2" id="KW-1185">Reference proteome</keyword>
<sequence length="70" mass="8397">MIWVNDSRRIMKVDESGKGDIMKEFKIGNAKFMFVSNLPGFTDKKDEPTVLEFERAIRDCYDRYKNWEQK</sequence>
<gene>
    <name evidence="1" type="ORF">IMZ08_17860</name>
</gene>
<protein>
    <submittedName>
        <fullName evidence="1">Uncharacterized protein</fullName>
    </submittedName>
</protein>
<evidence type="ECO:0000313" key="1">
    <source>
        <dbReference type="EMBL" id="MBE4909904.1"/>
    </source>
</evidence>
<proteinExistence type="predicted"/>
<evidence type="ECO:0000313" key="2">
    <source>
        <dbReference type="Proteomes" id="UP001516662"/>
    </source>
</evidence>
<dbReference type="Proteomes" id="UP001516662">
    <property type="component" value="Unassembled WGS sequence"/>
</dbReference>
<accession>A0ABR9QN25</accession>
<reference evidence="1 2" key="1">
    <citation type="submission" date="2020-10" db="EMBL/GenBank/DDBJ databases">
        <title>Bacillus sp. HD4P25, an endophyte from a halophyte.</title>
        <authorList>
            <person name="Sun J.-Q."/>
        </authorList>
    </citation>
    <scope>NUCLEOTIDE SEQUENCE [LARGE SCALE GENOMIC DNA]</scope>
    <source>
        <strain evidence="1 2">YIM 93174</strain>
    </source>
</reference>
<dbReference type="EMBL" id="JADCLJ010000024">
    <property type="protein sequence ID" value="MBE4909904.1"/>
    <property type="molecule type" value="Genomic_DNA"/>
</dbReference>
<organism evidence="1 2">
    <name type="scientific">Litchfieldia luteola</name>
    <dbReference type="NCBI Taxonomy" id="682179"/>
    <lineage>
        <taxon>Bacteria</taxon>
        <taxon>Bacillati</taxon>
        <taxon>Bacillota</taxon>
        <taxon>Bacilli</taxon>
        <taxon>Bacillales</taxon>
        <taxon>Bacillaceae</taxon>
        <taxon>Litchfieldia</taxon>
    </lineage>
</organism>
<comment type="caution">
    <text evidence="1">The sequence shown here is derived from an EMBL/GenBank/DDBJ whole genome shotgun (WGS) entry which is preliminary data.</text>
</comment>
<name>A0ABR9QN25_9BACI</name>